<name>A0A266Q1H4_9GAMM</name>
<reference evidence="4" key="1">
    <citation type="submission" date="2017-05" db="EMBL/GenBank/DDBJ databases">
        <authorList>
            <person name="Barney B.M."/>
        </authorList>
    </citation>
    <scope>NUCLEOTIDE SEQUENCE [LARGE SCALE GENOMIC DNA]</scope>
    <source>
        <strain evidence="4">PSBB022</strain>
    </source>
</reference>
<proteinExistence type="predicted"/>
<dbReference type="AlphaFoldDB" id="A0A266Q1H4"/>
<dbReference type="InterPro" id="IPR016866">
    <property type="entry name" value="UCP028069"/>
</dbReference>
<accession>A0A266Q1H4</accession>
<dbReference type="PIRSF" id="PIRSF028069">
    <property type="entry name" value="UCP028069"/>
    <property type="match status" value="1"/>
</dbReference>
<keyword evidence="1" id="KW-0175">Coiled coil</keyword>
<dbReference type="Pfam" id="PF11932">
    <property type="entry name" value="DUF3450"/>
    <property type="match status" value="1"/>
</dbReference>
<keyword evidence="4" id="KW-1185">Reference proteome</keyword>
<dbReference type="EMBL" id="NHNI01000004">
    <property type="protein sequence ID" value="OZY83700.1"/>
    <property type="molecule type" value="Genomic_DNA"/>
</dbReference>
<keyword evidence="2" id="KW-0732">Signal</keyword>
<feature type="signal peptide" evidence="2">
    <location>
        <begin position="1"/>
        <end position="23"/>
    </location>
</feature>
<protein>
    <recommendedName>
        <fullName evidence="5">DUF3450 domain-containing protein</fullName>
    </recommendedName>
</protein>
<evidence type="ECO:0000313" key="3">
    <source>
        <dbReference type="EMBL" id="OZY83700.1"/>
    </source>
</evidence>
<dbReference type="RefSeq" id="WP_078045053.1">
    <property type="nucleotide sequence ID" value="NZ_NHNI01000004.1"/>
</dbReference>
<evidence type="ECO:0000313" key="4">
    <source>
        <dbReference type="Proteomes" id="UP000216101"/>
    </source>
</evidence>
<feature type="coiled-coil region" evidence="1">
    <location>
        <begin position="66"/>
        <end position="93"/>
    </location>
</feature>
<sequence length="251" mass="28272">MVLRKPLGAALIAVTLLAHPAFAVEDSLQKQETIDKNAAASQQRIDKLADQTVDALQTYRTASQRLESLTIYNQQMEKLIASQKNEITSIKRQTSEIDIIETGALPLMLKMTKTLTELVDADVPFLKDERKERVANLQTLIDRADVTAGEKYRRIMEAYLVEVEYGRTIEAYRGELVVSNEARTVDFLRVGRVGLYYQTLDGNESGYWNTKRGGWETLDAGYRTAVRDGLRIARKQTPPELLTLPVNVPAQ</sequence>
<feature type="chain" id="PRO_5012740747" description="DUF3450 domain-containing protein" evidence="2">
    <location>
        <begin position="24"/>
        <end position="251"/>
    </location>
</feature>
<evidence type="ECO:0000256" key="2">
    <source>
        <dbReference type="SAM" id="SignalP"/>
    </source>
</evidence>
<comment type="caution">
    <text evidence="3">The sequence shown here is derived from an EMBL/GenBank/DDBJ whole genome shotgun (WGS) entry which is preliminary data.</text>
</comment>
<evidence type="ECO:0008006" key="5">
    <source>
        <dbReference type="Google" id="ProtNLM"/>
    </source>
</evidence>
<dbReference type="Proteomes" id="UP000216101">
    <property type="component" value="Unassembled WGS sequence"/>
</dbReference>
<evidence type="ECO:0000256" key="1">
    <source>
        <dbReference type="SAM" id="Coils"/>
    </source>
</evidence>
<gene>
    <name evidence="3" type="ORF">CBP51_20115</name>
</gene>
<organism evidence="3 4">
    <name type="scientific">Cellvibrio mixtus</name>
    <dbReference type="NCBI Taxonomy" id="39650"/>
    <lineage>
        <taxon>Bacteria</taxon>
        <taxon>Pseudomonadati</taxon>
        <taxon>Pseudomonadota</taxon>
        <taxon>Gammaproteobacteria</taxon>
        <taxon>Cellvibrionales</taxon>
        <taxon>Cellvibrionaceae</taxon>
        <taxon>Cellvibrio</taxon>
    </lineage>
</organism>